<dbReference type="GO" id="GO:0004514">
    <property type="term" value="F:nicotinate-nucleotide diphosphorylase (carboxylating) activity"/>
    <property type="evidence" value="ECO:0007669"/>
    <property type="project" value="UniProtKB-EC"/>
</dbReference>
<evidence type="ECO:0000313" key="1">
    <source>
        <dbReference type="EMBL" id="KAA6318449.1"/>
    </source>
</evidence>
<reference evidence="1" key="1">
    <citation type="submission" date="2019-03" db="EMBL/GenBank/DDBJ databases">
        <title>Single cell metagenomics reveals metabolic interactions within the superorganism composed of flagellate Streblomastix strix and complex community of Bacteroidetes bacteria on its surface.</title>
        <authorList>
            <person name="Treitli S.C."/>
            <person name="Kolisko M."/>
            <person name="Husnik F."/>
            <person name="Keeling P."/>
            <person name="Hampl V."/>
        </authorList>
    </citation>
    <scope>NUCLEOTIDE SEQUENCE</scope>
    <source>
        <strain evidence="1">STM</strain>
    </source>
</reference>
<feature type="non-terminal residue" evidence="1">
    <location>
        <position position="67"/>
    </location>
</feature>
<name>A0A5J4QBD9_9ZZZZ</name>
<dbReference type="EMBL" id="SNRY01004184">
    <property type="protein sequence ID" value="KAA6318449.1"/>
    <property type="molecule type" value="Genomic_DNA"/>
</dbReference>
<dbReference type="EMBL" id="SNRY01004184">
    <property type="protein sequence ID" value="KAA6318452.1"/>
    <property type="molecule type" value="Genomic_DNA"/>
</dbReference>
<protein>
    <submittedName>
        <fullName evidence="1">Nicotinate-nucleotide pyrophosphorylase (Carboxylating)</fullName>
        <ecNumber evidence="1">2.4.2.19</ecNumber>
    </submittedName>
</protein>
<sequence length="67" mass="7282">MNDLTDKLIDLAFAEDIGDGDHTTLSCIPPTATGKSKLLIKEAGILAGIEMAKEIFRRFDSSMKVEV</sequence>
<dbReference type="InterPro" id="IPR037128">
    <property type="entry name" value="Quinolinate_PRibosylTase_N_sf"/>
</dbReference>
<keyword evidence="1" id="KW-0328">Glycosyltransferase</keyword>
<dbReference type="AlphaFoldDB" id="A0A5J4QBD9"/>
<keyword evidence="1" id="KW-0808">Transferase</keyword>
<accession>A0A5J4QBD9</accession>
<proteinExistence type="predicted"/>
<organism evidence="1">
    <name type="scientific">termite gut metagenome</name>
    <dbReference type="NCBI Taxonomy" id="433724"/>
    <lineage>
        <taxon>unclassified sequences</taxon>
        <taxon>metagenomes</taxon>
        <taxon>organismal metagenomes</taxon>
    </lineage>
</organism>
<gene>
    <name evidence="1" type="ORF">EZS27_031538</name>
    <name evidence="2" type="ORF">EZS27_031541</name>
</gene>
<dbReference type="SUPFAM" id="SSF54675">
    <property type="entry name" value="Nicotinate/Quinolinate PRTase N-terminal domain-like"/>
    <property type="match status" value="1"/>
</dbReference>
<dbReference type="Gene3D" id="3.90.1170.20">
    <property type="entry name" value="Quinolinate phosphoribosyl transferase, N-terminal domain"/>
    <property type="match status" value="1"/>
</dbReference>
<comment type="caution">
    <text evidence="1">The sequence shown here is derived from an EMBL/GenBank/DDBJ whole genome shotgun (WGS) entry which is preliminary data.</text>
</comment>
<dbReference type="EC" id="2.4.2.19" evidence="1"/>
<evidence type="ECO:0000313" key="2">
    <source>
        <dbReference type="EMBL" id="KAA6318452.1"/>
    </source>
</evidence>